<sequence>MIRKNIAFSKHNVSVAYLTEVKTCAITLARVTTLRSYASVVVMMFGNLLQNIASNKIFHQRVGAAEYQ</sequence>
<dbReference type="Proteomes" id="UP000054995">
    <property type="component" value="Unassembled WGS sequence"/>
</dbReference>
<proteinExistence type="predicted"/>
<evidence type="ECO:0000313" key="2">
    <source>
        <dbReference type="Proteomes" id="UP000054995"/>
    </source>
</evidence>
<keyword evidence="2" id="KW-1185">Reference proteome</keyword>
<dbReference type="AlphaFoldDB" id="A0A0V1FLB5"/>
<protein>
    <submittedName>
        <fullName evidence="1">Uncharacterized protein</fullName>
    </submittedName>
</protein>
<name>A0A0V1FLB5_TRIPS</name>
<accession>A0A0V1FLB5</accession>
<comment type="caution">
    <text evidence="1">The sequence shown here is derived from an EMBL/GenBank/DDBJ whole genome shotgun (WGS) entry which is preliminary data.</text>
</comment>
<gene>
    <name evidence="1" type="ORF">T4D_6505</name>
</gene>
<reference evidence="1 2" key="1">
    <citation type="submission" date="2015-01" db="EMBL/GenBank/DDBJ databases">
        <title>Evolution of Trichinella species and genotypes.</title>
        <authorList>
            <person name="Korhonen P.K."/>
            <person name="Edoardo P."/>
            <person name="Giuseppe L.R."/>
            <person name="Gasser R.B."/>
        </authorList>
    </citation>
    <scope>NUCLEOTIDE SEQUENCE [LARGE SCALE GENOMIC DNA]</scope>
    <source>
        <strain evidence="1">ISS470</strain>
    </source>
</reference>
<organism evidence="1 2">
    <name type="scientific">Trichinella pseudospiralis</name>
    <name type="common">Parasitic roundworm</name>
    <dbReference type="NCBI Taxonomy" id="6337"/>
    <lineage>
        <taxon>Eukaryota</taxon>
        <taxon>Metazoa</taxon>
        <taxon>Ecdysozoa</taxon>
        <taxon>Nematoda</taxon>
        <taxon>Enoplea</taxon>
        <taxon>Dorylaimia</taxon>
        <taxon>Trichinellida</taxon>
        <taxon>Trichinellidae</taxon>
        <taxon>Trichinella</taxon>
    </lineage>
</organism>
<evidence type="ECO:0000313" key="1">
    <source>
        <dbReference type="EMBL" id="KRY86845.1"/>
    </source>
</evidence>
<dbReference type="EMBL" id="JYDT01000065">
    <property type="protein sequence ID" value="KRY86845.1"/>
    <property type="molecule type" value="Genomic_DNA"/>
</dbReference>